<dbReference type="EMBL" id="MU854323">
    <property type="protein sequence ID" value="KAK4043873.1"/>
    <property type="molecule type" value="Genomic_DNA"/>
</dbReference>
<evidence type="ECO:0000313" key="2">
    <source>
        <dbReference type="Proteomes" id="UP001303115"/>
    </source>
</evidence>
<reference evidence="2" key="1">
    <citation type="journal article" date="2023" name="Mol. Phylogenet. Evol.">
        <title>Genome-scale phylogeny and comparative genomics of the fungal order Sordariales.</title>
        <authorList>
            <person name="Hensen N."/>
            <person name="Bonometti L."/>
            <person name="Westerberg I."/>
            <person name="Brannstrom I.O."/>
            <person name="Guillou S."/>
            <person name="Cros-Aarteil S."/>
            <person name="Calhoun S."/>
            <person name="Haridas S."/>
            <person name="Kuo A."/>
            <person name="Mondo S."/>
            <person name="Pangilinan J."/>
            <person name="Riley R."/>
            <person name="LaButti K."/>
            <person name="Andreopoulos B."/>
            <person name="Lipzen A."/>
            <person name="Chen C."/>
            <person name="Yan M."/>
            <person name="Daum C."/>
            <person name="Ng V."/>
            <person name="Clum A."/>
            <person name="Steindorff A."/>
            <person name="Ohm R.A."/>
            <person name="Martin F."/>
            <person name="Silar P."/>
            <person name="Natvig D.O."/>
            <person name="Lalanne C."/>
            <person name="Gautier V."/>
            <person name="Ament-Velasquez S.L."/>
            <person name="Kruys A."/>
            <person name="Hutchinson M.I."/>
            <person name="Powell A.J."/>
            <person name="Barry K."/>
            <person name="Miller A.N."/>
            <person name="Grigoriev I.V."/>
            <person name="Debuchy R."/>
            <person name="Gladieux P."/>
            <person name="Hiltunen Thoren M."/>
            <person name="Johannesson H."/>
        </authorList>
    </citation>
    <scope>NUCLEOTIDE SEQUENCE [LARGE SCALE GENOMIC DNA]</scope>
    <source>
        <strain evidence="2">CBS 284.82</strain>
    </source>
</reference>
<keyword evidence="2" id="KW-1185">Reference proteome</keyword>
<sequence length="99" mass="11592">MDAFQDEGGDEWLAMTALPRLRVHHVLYRIALVDGGRPSGIVDWENAGFMPEYWDYTKAMRASSLDKDAQAIYRRNRFNEELEVERWLWRVFPFGGPEA</sequence>
<accession>A0AAN6PPZ8</accession>
<dbReference type="Proteomes" id="UP001303115">
    <property type="component" value="Unassembled WGS sequence"/>
</dbReference>
<evidence type="ECO:0000313" key="1">
    <source>
        <dbReference type="EMBL" id="KAK4043873.1"/>
    </source>
</evidence>
<evidence type="ECO:0008006" key="3">
    <source>
        <dbReference type="Google" id="ProtNLM"/>
    </source>
</evidence>
<dbReference type="InterPro" id="IPR011009">
    <property type="entry name" value="Kinase-like_dom_sf"/>
</dbReference>
<protein>
    <recommendedName>
        <fullName evidence="3">Aminoglycoside phosphotransferase domain-containing protein</fullName>
    </recommendedName>
</protein>
<gene>
    <name evidence="1" type="ORF">C8A01DRAFT_31972</name>
</gene>
<dbReference type="SUPFAM" id="SSF56112">
    <property type="entry name" value="Protein kinase-like (PK-like)"/>
    <property type="match status" value="1"/>
</dbReference>
<name>A0AAN6PPZ8_9PEZI</name>
<organism evidence="1 2">
    <name type="scientific">Parachaetomium inaequale</name>
    <dbReference type="NCBI Taxonomy" id="2588326"/>
    <lineage>
        <taxon>Eukaryota</taxon>
        <taxon>Fungi</taxon>
        <taxon>Dikarya</taxon>
        <taxon>Ascomycota</taxon>
        <taxon>Pezizomycotina</taxon>
        <taxon>Sordariomycetes</taxon>
        <taxon>Sordariomycetidae</taxon>
        <taxon>Sordariales</taxon>
        <taxon>Chaetomiaceae</taxon>
        <taxon>Parachaetomium</taxon>
    </lineage>
</organism>
<proteinExistence type="predicted"/>
<comment type="caution">
    <text evidence="1">The sequence shown here is derived from an EMBL/GenBank/DDBJ whole genome shotgun (WGS) entry which is preliminary data.</text>
</comment>
<dbReference type="AlphaFoldDB" id="A0AAN6PPZ8"/>